<evidence type="ECO:0000313" key="7">
    <source>
        <dbReference type="EMBL" id="GAG46699.1"/>
    </source>
</evidence>
<gene>
    <name evidence="7" type="ORF">S01H1_78570</name>
</gene>
<name>X0XTY7_9ZZZZ</name>
<comment type="subcellular location">
    <subcellularLocation>
        <location evidence="1">Membrane</location>
        <topology evidence="1">Multi-pass membrane protein</topology>
    </subcellularLocation>
</comment>
<comment type="caution">
    <text evidence="7">The sequence shown here is derived from an EMBL/GenBank/DDBJ whole genome shotgun (WGS) entry which is preliminary data.</text>
</comment>
<dbReference type="Pfam" id="PF01594">
    <property type="entry name" value="AI-2E_transport"/>
    <property type="match status" value="1"/>
</dbReference>
<accession>X0XTY7</accession>
<feature type="transmembrane region" description="Helical" evidence="6">
    <location>
        <begin position="43"/>
        <end position="73"/>
    </location>
</feature>
<organism evidence="7">
    <name type="scientific">marine sediment metagenome</name>
    <dbReference type="NCBI Taxonomy" id="412755"/>
    <lineage>
        <taxon>unclassified sequences</taxon>
        <taxon>metagenomes</taxon>
        <taxon>ecological metagenomes</taxon>
    </lineage>
</organism>
<protein>
    <recommendedName>
        <fullName evidence="8">Permease</fullName>
    </recommendedName>
</protein>
<proteinExistence type="inferred from homology"/>
<evidence type="ECO:0000256" key="4">
    <source>
        <dbReference type="ARBA" id="ARBA00022989"/>
    </source>
</evidence>
<evidence type="ECO:0000256" key="6">
    <source>
        <dbReference type="SAM" id="Phobius"/>
    </source>
</evidence>
<dbReference type="GO" id="GO:0016020">
    <property type="term" value="C:membrane"/>
    <property type="evidence" value="ECO:0007669"/>
    <property type="project" value="UniProtKB-SubCell"/>
</dbReference>
<keyword evidence="5 6" id="KW-0472">Membrane</keyword>
<evidence type="ECO:0008006" key="8">
    <source>
        <dbReference type="Google" id="ProtNLM"/>
    </source>
</evidence>
<keyword evidence="3 6" id="KW-0812">Transmembrane</keyword>
<dbReference type="InterPro" id="IPR002549">
    <property type="entry name" value="AI-2E-like"/>
</dbReference>
<evidence type="ECO:0000256" key="3">
    <source>
        <dbReference type="ARBA" id="ARBA00022692"/>
    </source>
</evidence>
<sequence length="93" mass="9653">MLASSGVSGVALLLWGAIAVGSVDNFVRPMVIGGRVEMPTLLLLFALLGGLQVYGFLGIFVAPVVVAVLLAFVDIYRETYVNAEPSVTSADPG</sequence>
<comment type="similarity">
    <text evidence="2">Belongs to the autoinducer-2 exporter (AI-2E) (TC 2.A.86) family.</text>
</comment>
<evidence type="ECO:0000256" key="1">
    <source>
        <dbReference type="ARBA" id="ARBA00004141"/>
    </source>
</evidence>
<dbReference type="AlphaFoldDB" id="X0XTY7"/>
<evidence type="ECO:0000256" key="5">
    <source>
        <dbReference type="ARBA" id="ARBA00023136"/>
    </source>
</evidence>
<keyword evidence="4 6" id="KW-1133">Transmembrane helix</keyword>
<reference evidence="7" key="1">
    <citation type="journal article" date="2014" name="Front. Microbiol.">
        <title>High frequency of phylogenetically diverse reductive dehalogenase-homologous genes in deep subseafloor sedimentary metagenomes.</title>
        <authorList>
            <person name="Kawai M."/>
            <person name="Futagami T."/>
            <person name="Toyoda A."/>
            <person name="Takaki Y."/>
            <person name="Nishi S."/>
            <person name="Hori S."/>
            <person name="Arai W."/>
            <person name="Tsubouchi T."/>
            <person name="Morono Y."/>
            <person name="Uchiyama I."/>
            <person name="Ito T."/>
            <person name="Fujiyama A."/>
            <person name="Inagaki F."/>
            <person name="Takami H."/>
        </authorList>
    </citation>
    <scope>NUCLEOTIDE SEQUENCE</scope>
    <source>
        <strain evidence="7">Expedition CK06-06</strain>
    </source>
</reference>
<dbReference type="EMBL" id="BARS01052888">
    <property type="protein sequence ID" value="GAG46699.1"/>
    <property type="molecule type" value="Genomic_DNA"/>
</dbReference>
<evidence type="ECO:0000256" key="2">
    <source>
        <dbReference type="ARBA" id="ARBA00009773"/>
    </source>
</evidence>